<dbReference type="EMBL" id="NAQV01000023">
    <property type="protein sequence ID" value="RAN62462.1"/>
    <property type="molecule type" value="Genomic_DNA"/>
</dbReference>
<name>A0A328KSF7_9LACT</name>
<dbReference type="Proteomes" id="UP000249099">
    <property type="component" value="Unassembled WGS sequence"/>
</dbReference>
<evidence type="ECO:0000313" key="1">
    <source>
        <dbReference type="EMBL" id="RAN62462.1"/>
    </source>
</evidence>
<organism evidence="1 2">
    <name type="scientific">Dolosigranulum pigrum</name>
    <dbReference type="NCBI Taxonomy" id="29394"/>
    <lineage>
        <taxon>Bacteria</taxon>
        <taxon>Bacillati</taxon>
        <taxon>Bacillota</taxon>
        <taxon>Bacilli</taxon>
        <taxon>Lactobacillales</taxon>
        <taxon>Carnobacteriaceae</taxon>
        <taxon>Dolosigranulum</taxon>
    </lineage>
</organism>
<reference evidence="1 2" key="1">
    <citation type="submission" date="2017-03" db="EMBL/GenBank/DDBJ databases">
        <title>wgs assembly of Dolosigranulum pigrum KPL CDC strains.</title>
        <authorList>
            <person name="Brugger S.D."/>
            <person name="Pettigrew M."/>
            <person name="Kong Y."/>
            <person name="Lemon K.P."/>
        </authorList>
    </citation>
    <scope>NUCLEOTIDE SEQUENCE [LARGE SCALE GENOMIC DNA]</scope>
    <source>
        <strain evidence="1 2">KPL1931_CDC4294-98</strain>
    </source>
</reference>
<comment type="caution">
    <text evidence="1">The sequence shown here is derived from an EMBL/GenBank/DDBJ whole genome shotgun (WGS) entry which is preliminary data.</text>
</comment>
<sequence length="163" mass="19214">MSHKETYFEHVDDLVKHLFYLHGELTPIKLQKTLYFLYAIYAGMYSKDTTQIKSEEDFQLPDELFPAKFVAWTYGPVISTVCAQQKYHGGYSAKAFEFPNNNIGQKVKEFVEDVSNQTISKSDFSLVDRSHEDKAWQEAVNQPNDRMDNELIRREYREMMRVH</sequence>
<evidence type="ECO:0000313" key="2">
    <source>
        <dbReference type="Proteomes" id="UP000249099"/>
    </source>
</evidence>
<accession>A0A328KSF7</accession>
<protein>
    <recommendedName>
        <fullName evidence="3">Antitoxin SocA-like Panacea domain-containing protein</fullName>
    </recommendedName>
</protein>
<proteinExistence type="predicted"/>
<dbReference type="RefSeq" id="WP_112790409.1">
    <property type="nucleotide sequence ID" value="NZ_NAQV01000023.1"/>
</dbReference>
<evidence type="ECO:0008006" key="3">
    <source>
        <dbReference type="Google" id="ProtNLM"/>
    </source>
</evidence>
<dbReference type="AlphaFoldDB" id="A0A328KSF7"/>
<gene>
    <name evidence="1" type="ORF">B8A44_07895</name>
</gene>